<keyword evidence="2" id="KW-0902">Two-component regulatory system</keyword>
<comment type="caution">
    <text evidence="8">The sequence shown here is derived from an EMBL/GenBank/DDBJ whole genome shotgun (WGS) entry which is preliminary data.</text>
</comment>
<dbReference type="InterPro" id="IPR007492">
    <property type="entry name" value="LytTR_DNA-bd_dom"/>
</dbReference>
<dbReference type="Pfam" id="PF00072">
    <property type="entry name" value="Response_reg"/>
    <property type="match status" value="1"/>
</dbReference>
<dbReference type="PANTHER" id="PTHR37299">
    <property type="entry name" value="TRANSCRIPTIONAL REGULATOR-RELATED"/>
    <property type="match status" value="1"/>
</dbReference>
<evidence type="ECO:0000256" key="2">
    <source>
        <dbReference type="ARBA" id="ARBA00023012"/>
    </source>
</evidence>
<dbReference type="SUPFAM" id="SSF52172">
    <property type="entry name" value="CheY-like"/>
    <property type="match status" value="1"/>
</dbReference>
<evidence type="ECO:0000256" key="3">
    <source>
        <dbReference type="ARBA" id="ARBA00023159"/>
    </source>
</evidence>
<dbReference type="SMART" id="SM00448">
    <property type="entry name" value="REC"/>
    <property type="match status" value="1"/>
</dbReference>
<dbReference type="PROSITE" id="PS50930">
    <property type="entry name" value="HTH_LYTTR"/>
    <property type="match status" value="1"/>
</dbReference>
<feature type="modified residue" description="4-aspartylphosphate" evidence="5">
    <location>
        <position position="60"/>
    </location>
</feature>
<keyword evidence="5" id="KW-0597">Phosphoprotein</keyword>
<accession>A0A328KLB2</accession>
<dbReference type="GO" id="GO:0000156">
    <property type="term" value="F:phosphorelay response regulator activity"/>
    <property type="evidence" value="ECO:0007669"/>
    <property type="project" value="InterPro"/>
</dbReference>
<dbReference type="Pfam" id="PF04397">
    <property type="entry name" value="LytTR"/>
    <property type="match status" value="1"/>
</dbReference>
<evidence type="ECO:0000256" key="5">
    <source>
        <dbReference type="PROSITE-ProRule" id="PRU00169"/>
    </source>
</evidence>
<evidence type="ECO:0008006" key="10">
    <source>
        <dbReference type="Google" id="ProtNLM"/>
    </source>
</evidence>
<dbReference type="Proteomes" id="UP000249099">
    <property type="component" value="Unassembled WGS sequence"/>
</dbReference>
<dbReference type="PROSITE" id="PS50110">
    <property type="entry name" value="RESPONSE_REGULATORY"/>
    <property type="match status" value="1"/>
</dbReference>
<reference evidence="8 9" key="1">
    <citation type="submission" date="2017-03" db="EMBL/GenBank/DDBJ databases">
        <title>wgs assembly of Dolosigranulum pigrum KPL CDC strains.</title>
        <authorList>
            <person name="Brugger S.D."/>
            <person name="Pettigrew M."/>
            <person name="Kong Y."/>
            <person name="Lemon K.P."/>
        </authorList>
    </citation>
    <scope>NUCLEOTIDE SEQUENCE [LARGE SCALE GENOMIC DNA]</scope>
    <source>
        <strain evidence="8 9">KPL1931_CDC4294-98</strain>
    </source>
</reference>
<comment type="function">
    <text evidence="4">Required for high-level post-exponential phase expression of a series of secreted proteins.</text>
</comment>
<gene>
    <name evidence="8" type="ORF">B8A44_06505</name>
</gene>
<protein>
    <recommendedName>
        <fullName evidence="10">Response regulator transcription factor</fullName>
    </recommendedName>
</protein>
<name>A0A328KLB2_9LACT</name>
<dbReference type="GO" id="GO:0003677">
    <property type="term" value="F:DNA binding"/>
    <property type="evidence" value="ECO:0007669"/>
    <property type="project" value="InterPro"/>
</dbReference>
<organism evidence="8 9">
    <name type="scientific">Dolosigranulum pigrum</name>
    <dbReference type="NCBI Taxonomy" id="29394"/>
    <lineage>
        <taxon>Bacteria</taxon>
        <taxon>Bacillati</taxon>
        <taxon>Bacillota</taxon>
        <taxon>Bacilli</taxon>
        <taxon>Lactobacillales</taxon>
        <taxon>Carnobacteriaceae</taxon>
        <taxon>Dolosigranulum</taxon>
    </lineage>
</organism>
<dbReference type="InterPro" id="IPR046947">
    <property type="entry name" value="LytR-like"/>
</dbReference>
<dbReference type="EMBL" id="NAQV01000018">
    <property type="protein sequence ID" value="RAN63127.1"/>
    <property type="molecule type" value="Genomic_DNA"/>
</dbReference>
<dbReference type="AlphaFoldDB" id="A0A328KLB2"/>
<dbReference type="RefSeq" id="WP_112790224.1">
    <property type="nucleotide sequence ID" value="NZ_NAQV01000018.1"/>
</dbReference>
<proteinExistence type="predicted"/>
<dbReference type="InterPro" id="IPR011006">
    <property type="entry name" value="CheY-like_superfamily"/>
</dbReference>
<dbReference type="Gene3D" id="3.40.50.2300">
    <property type="match status" value="1"/>
</dbReference>
<evidence type="ECO:0000313" key="9">
    <source>
        <dbReference type="Proteomes" id="UP000249099"/>
    </source>
</evidence>
<evidence type="ECO:0000256" key="4">
    <source>
        <dbReference type="ARBA" id="ARBA00037164"/>
    </source>
</evidence>
<evidence type="ECO:0000259" key="7">
    <source>
        <dbReference type="PROSITE" id="PS50930"/>
    </source>
</evidence>
<feature type="domain" description="HTH LytTR-type" evidence="7">
    <location>
        <begin position="144"/>
        <end position="244"/>
    </location>
</feature>
<keyword evidence="3" id="KW-0010">Activator</keyword>
<evidence type="ECO:0000259" key="6">
    <source>
        <dbReference type="PROSITE" id="PS50110"/>
    </source>
</evidence>
<feature type="domain" description="Response regulatory" evidence="6">
    <location>
        <begin position="3"/>
        <end position="126"/>
    </location>
</feature>
<keyword evidence="1" id="KW-0963">Cytoplasm</keyword>
<evidence type="ECO:0000313" key="8">
    <source>
        <dbReference type="EMBL" id="RAN63127.1"/>
    </source>
</evidence>
<evidence type="ECO:0000256" key="1">
    <source>
        <dbReference type="ARBA" id="ARBA00022490"/>
    </source>
</evidence>
<sequence length="244" mass="28694">MFPIFICEDSKEQLDRLITIVKYYIMDRDNYYLEKVSTNPEKLLSYVEDKSIKKGIYLLDVNLNHHLTGIDLAEKIRKQDPHAKIIFITGHDESMPEMLKRNIEVLGFVQKNDELDILRKNVLQAISAANERLISTLTEDKDIFTFSFGAKTFRFDFKDVLSVETTGKSHQLIIYLTNGQYEIRGTLSELEKKYAQFFRLNRSVLINHHNVVRINYSERIIIMRNGTTIFFTKHQTKKLKKYFG</sequence>
<dbReference type="InterPro" id="IPR001789">
    <property type="entry name" value="Sig_transdc_resp-reg_receiver"/>
</dbReference>
<dbReference type="PANTHER" id="PTHR37299:SF3">
    <property type="entry name" value="STAGE 0 SPORULATION PROTEIN A HOMOLOG"/>
    <property type="match status" value="1"/>
</dbReference>
<dbReference type="SMART" id="SM00850">
    <property type="entry name" value="LytTR"/>
    <property type="match status" value="1"/>
</dbReference>
<dbReference type="Gene3D" id="2.40.50.1020">
    <property type="entry name" value="LytTr DNA-binding domain"/>
    <property type="match status" value="1"/>
</dbReference>